<dbReference type="Proteomes" id="UP000000305">
    <property type="component" value="Unassembled WGS sequence"/>
</dbReference>
<sequence length="84" mass="9916">MKESQEISDFHSSICFPLLREFLKRPNGANKFSSSWQTCRLNGPVSMSTLLMKVNLLWPDLRCRGVVFMDLCWWWYHSTMPSLE</sequence>
<protein>
    <submittedName>
        <fullName evidence="1">Uncharacterized protein</fullName>
    </submittedName>
</protein>
<dbReference type="HOGENOM" id="CLU_2529746_0_0_1"/>
<evidence type="ECO:0000313" key="2">
    <source>
        <dbReference type="Proteomes" id="UP000000305"/>
    </source>
</evidence>
<reference evidence="1 2" key="1">
    <citation type="journal article" date="2011" name="Science">
        <title>The ecoresponsive genome of Daphnia pulex.</title>
        <authorList>
            <person name="Colbourne J.K."/>
            <person name="Pfrender M.E."/>
            <person name="Gilbert D."/>
            <person name="Thomas W.K."/>
            <person name="Tucker A."/>
            <person name="Oakley T.H."/>
            <person name="Tokishita S."/>
            <person name="Aerts A."/>
            <person name="Arnold G.J."/>
            <person name="Basu M.K."/>
            <person name="Bauer D.J."/>
            <person name="Caceres C.E."/>
            <person name="Carmel L."/>
            <person name="Casola C."/>
            <person name="Choi J.H."/>
            <person name="Detter J.C."/>
            <person name="Dong Q."/>
            <person name="Dusheyko S."/>
            <person name="Eads B.D."/>
            <person name="Frohlich T."/>
            <person name="Geiler-Samerotte K.A."/>
            <person name="Gerlach D."/>
            <person name="Hatcher P."/>
            <person name="Jogdeo S."/>
            <person name="Krijgsveld J."/>
            <person name="Kriventseva E.V."/>
            <person name="Kultz D."/>
            <person name="Laforsch C."/>
            <person name="Lindquist E."/>
            <person name="Lopez J."/>
            <person name="Manak J.R."/>
            <person name="Muller J."/>
            <person name="Pangilinan J."/>
            <person name="Patwardhan R.P."/>
            <person name="Pitluck S."/>
            <person name="Pritham E.J."/>
            <person name="Rechtsteiner A."/>
            <person name="Rho M."/>
            <person name="Rogozin I.B."/>
            <person name="Sakarya O."/>
            <person name="Salamov A."/>
            <person name="Schaack S."/>
            <person name="Shapiro H."/>
            <person name="Shiga Y."/>
            <person name="Skalitzky C."/>
            <person name="Smith Z."/>
            <person name="Souvorov A."/>
            <person name="Sung W."/>
            <person name="Tang Z."/>
            <person name="Tsuchiya D."/>
            <person name="Tu H."/>
            <person name="Vos H."/>
            <person name="Wang M."/>
            <person name="Wolf Y.I."/>
            <person name="Yamagata H."/>
            <person name="Yamada T."/>
            <person name="Ye Y."/>
            <person name="Shaw J.R."/>
            <person name="Andrews J."/>
            <person name="Crease T.J."/>
            <person name="Tang H."/>
            <person name="Lucas S.M."/>
            <person name="Robertson H.M."/>
            <person name="Bork P."/>
            <person name="Koonin E.V."/>
            <person name="Zdobnov E.M."/>
            <person name="Grigoriev I.V."/>
            <person name="Lynch M."/>
            <person name="Boore J.L."/>
        </authorList>
    </citation>
    <scope>NUCLEOTIDE SEQUENCE [LARGE SCALE GENOMIC DNA]</scope>
</reference>
<dbReference type="EMBL" id="GL732595">
    <property type="protein sequence ID" value="EFX72826.1"/>
    <property type="molecule type" value="Genomic_DNA"/>
</dbReference>
<name>E9H627_DAPPU</name>
<dbReference type="KEGG" id="dpx:DAPPUDRAFT_253975"/>
<proteinExistence type="predicted"/>
<dbReference type="InParanoid" id="E9H627"/>
<keyword evidence="2" id="KW-1185">Reference proteome</keyword>
<organism evidence="1 2">
    <name type="scientific">Daphnia pulex</name>
    <name type="common">Water flea</name>
    <dbReference type="NCBI Taxonomy" id="6669"/>
    <lineage>
        <taxon>Eukaryota</taxon>
        <taxon>Metazoa</taxon>
        <taxon>Ecdysozoa</taxon>
        <taxon>Arthropoda</taxon>
        <taxon>Crustacea</taxon>
        <taxon>Branchiopoda</taxon>
        <taxon>Diplostraca</taxon>
        <taxon>Cladocera</taxon>
        <taxon>Anomopoda</taxon>
        <taxon>Daphniidae</taxon>
        <taxon>Daphnia</taxon>
    </lineage>
</organism>
<accession>E9H627</accession>
<gene>
    <name evidence="1" type="ORF">DAPPUDRAFT_253975</name>
</gene>
<evidence type="ECO:0000313" key="1">
    <source>
        <dbReference type="EMBL" id="EFX72826.1"/>
    </source>
</evidence>
<dbReference type="AlphaFoldDB" id="E9H627"/>